<dbReference type="Proteomes" id="UP000019591">
    <property type="component" value="Chromosome"/>
</dbReference>
<dbReference type="STRING" id="1286171.EAL2_c11590"/>
<keyword evidence="3" id="KW-1185">Reference proteome</keyword>
<dbReference type="KEGG" id="eac:EAL2_c11590"/>
<evidence type="ECO:0000259" key="1">
    <source>
        <dbReference type="Pfam" id="PF10105"/>
    </source>
</evidence>
<reference evidence="2 3" key="1">
    <citation type="journal article" date="2014" name="Genome Announc.">
        <title>Complete Genome Sequence of Amino Acid-Utilizing Eubacterium acidaminophilum al-2 (DSM 3953).</title>
        <authorList>
            <person name="Poehlein A."/>
            <person name="Andreesen J.R."/>
            <person name="Daniel R."/>
        </authorList>
    </citation>
    <scope>NUCLEOTIDE SEQUENCE [LARGE SCALE GENOMIC DNA]</scope>
    <source>
        <strain evidence="2 3">DSM 3953</strain>
    </source>
</reference>
<dbReference type="AlphaFoldDB" id="W8T6E3"/>
<feature type="domain" description="DUF2344" evidence="1">
    <location>
        <begin position="17"/>
        <end position="205"/>
    </location>
</feature>
<dbReference type="InterPro" id="IPR018768">
    <property type="entry name" value="DUF2344"/>
</dbReference>
<sequence length="244" mass="27764">MRSQFGYCGRIVLMPLIRSKFKKEKDMVYISHLDLLRLLERALRRAGIKPVFTQGFNQHPKISFAQALSLGTASQGEYVDIEIEEGMDAEEFKSRLNEVLPEGIEFVISKIMEGKVNALMGEVTHARYIMCMELLEHMDEAGVKSELDGYMKLENIFIEKRTKKGDIKQLDVKEMIRDIGILMVEEGKVYLSAVLTCGSVSNLKPELLLQTIRDNTGLKFDVEDSTIQRIDIYTLRDGKLVAPL</sequence>
<dbReference type="NCBIfam" id="TIGR03936">
    <property type="entry name" value="sam_1_link_chp"/>
    <property type="match status" value="1"/>
</dbReference>
<dbReference type="HOGENOM" id="CLU_083579_0_1_9"/>
<organism evidence="2 3">
    <name type="scientific">Peptoclostridium acidaminophilum DSM 3953</name>
    <dbReference type="NCBI Taxonomy" id="1286171"/>
    <lineage>
        <taxon>Bacteria</taxon>
        <taxon>Bacillati</taxon>
        <taxon>Bacillota</taxon>
        <taxon>Clostridia</taxon>
        <taxon>Peptostreptococcales</taxon>
        <taxon>Peptoclostridiaceae</taxon>
        <taxon>Peptoclostridium</taxon>
    </lineage>
</organism>
<accession>W8T6E3</accession>
<protein>
    <recommendedName>
        <fullName evidence="1">DUF2344 domain-containing protein</fullName>
    </recommendedName>
</protein>
<dbReference type="eggNOG" id="COG5011">
    <property type="taxonomic scope" value="Bacteria"/>
</dbReference>
<name>W8T6E3_PEPAC</name>
<gene>
    <name evidence="2" type="ORF">EAL2_c11590</name>
</gene>
<evidence type="ECO:0000313" key="3">
    <source>
        <dbReference type="Proteomes" id="UP000019591"/>
    </source>
</evidence>
<evidence type="ECO:0000313" key="2">
    <source>
        <dbReference type="EMBL" id="AHM56455.1"/>
    </source>
</evidence>
<dbReference type="PATRIC" id="fig|1286171.3.peg.1107"/>
<dbReference type="EMBL" id="CP007452">
    <property type="protein sequence ID" value="AHM56455.1"/>
    <property type="molecule type" value="Genomic_DNA"/>
</dbReference>
<dbReference type="Pfam" id="PF10105">
    <property type="entry name" value="DUF2344"/>
    <property type="match status" value="1"/>
</dbReference>
<proteinExistence type="predicted"/>